<dbReference type="PANTHER" id="PTHR47032">
    <property type="entry name" value="UDP-D-XYLOSE:L-FUCOSE ALPHA-1,3-D-XYLOSYLTRANSFERASE-RELATED"/>
    <property type="match status" value="1"/>
</dbReference>
<dbReference type="EnsemblMetazoa" id="XM_038188759.1">
    <property type="protein sequence ID" value="XP_038044687.1"/>
    <property type="gene ID" value="LOC119719341"/>
</dbReference>
<sequence length="341" mass="38960">MAVENLYKVLFFLQSAAFTLFIINSYRSPISVHTPVERLRAQSHCERKPNETREIFVTARPTVSQTNEVVPMVFRGPLSNCSLADIKKRPGVVMLTTANLAFVDVVLNMLESVRRVGVCINTTVIAEDRKAYDLLLKYAKSDPAVHVQLTNSGEMDVIEHPRRHRSQYYGIMNKRQSYMLALLEQGLEVLFSDSDTYWFRDPFPHFQGDFDMCLRGHTPTRIIKKTDFCAGFIYLKPTNATIQFVRGWVGVLDSNKKKGSYTADQSVMNGLLKADKPVHVNIKMLEENLFPWGPTFFDSKWQKENHPTVVMHAASIRGHPAKLSKFKAFGMWHVNEKALML</sequence>
<dbReference type="GO" id="GO:0016757">
    <property type="term" value="F:glycosyltransferase activity"/>
    <property type="evidence" value="ECO:0007669"/>
    <property type="project" value="TreeGrafter"/>
</dbReference>
<evidence type="ECO:0000313" key="3">
    <source>
        <dbReference type="EnsemblMetazoa" id="XP_038044687.1"/>
    </source>
</evidence>
<evidence type="ECO:0000313" key="4">
    <source>
        <dbReference type="Proteomes" id="UP000887568"/>
    </source>
</evidence>
<dbReference type="SUPFAM" id="SSF53448">
    <property type="entry name" value="Nucleotide-diphospho-sugar transferases"/>
    <property type="match status" value="1"/>
</dbReference>
<dbReference type="Proteomes" id="UP000887568">
    <property type="component" value="Unplaced"/>
</dbReference>
<feature type="domain" description="Nucleotide-diphospho-sugar transferase" evidence="2">
    <location>
        <begin position="121"/>
        <end position="324"/>
    </location>
</feature>
<name>A0A913YZ60_PATMI</name>
<dbReference type="GO" id="GO:0005794">
    <property type="term" value="C:Golgi apparatus"/>
    <property type="evidence" value="ECO:0007669"/>
    <property type="project" value="TreeGrafter"/>
</dbReference>
<dbReference type="RefSeq" id="XP_038044687.1">
    <property type="nucleotide sequence ID" value="XM_038188759.1"/>
</dbReference>
<accession>A0A913YZ60</accession>
<dbReference type="OMA" id="MAVENLY"/>
<reference evidence="3" key="1">
    <citation type="submission" date="2022-11" db="UniProtKB">
        <authorList>
            <consortium name="EnsemblMetazoa"/>
        </authorList>
    </citation>
    <scope>IDENTIFICATION</scope>
</reference>
<dbReference type="PANTHER" id="PTHR47032:SF1">
    <property type="entry name" value="UDP-D-XYLOSE:L-FUCOSE ALPHA-1,3-D-XYLOSYLTRANSFERASE-RELATED"/>
    <property type="match status" value="1"/>
</dbReference>
<evidence type="ECO:0000259" key="2">
    <source>
        <dbReference type="Pfam" id="PF03407"/>
    </source>
</evidence>
<comment type="similarity">
    <text evidence="1">Belongs to the glycosyltransferase 77 family.</text>
</comment>
<dbReference type="OrthoDB" id="1712432at2759"/>
<dbReference type="InterPro" id="IPR005069">
    <property type="entry name" value="Nucl-diP-sugar_transferase"/>
</dbReference>
<dbReference type="InterPro" id="IPR052636">
    <property type="entry name" value="UDP-D-xylose:L-fucose_XylT"/>
</dbReference>
<protein>
    <recommendedName>
        <fullName evidence="2">Nucleotide-diphospho-sugar transferase domain-containing protein</fullName>
    </recommendedName>
</protein>
<dbReference type="GeneID" id="119719341"/>
<dbReference type="InterPro" id="IPR029044">
    <property type="entry name" value="Nucleotide-diphossugar_trans"/>
</dbReference>
<dbReference type="Pfam" id="PF03407">
    <property type="entry name" value="Nucleotid_trans"/>
    <property type="match status" value="1"/>
</dbReference>
<keyword evidence="4" id="KW-1185">Reference proteome</keyword>
<proteinExistence type="inferred from homology"/>
<dbReference type="AlphaFoldDB" id="A0A913YZ60"/>
<evidence type="ECO:0000256" key="1">
    <source>
        <dbReference type="ARBA" id="ARBA00007033"/>
    </source>
</evidence>
<organism evidence="3 4">
    <name type="scientific">Patiria miniata</name>
    <name type="common">Bat star</name>
    <name type="synonym">Asterina miniata</name>
    <dbReference type="NCBI Taxonomy" id="46514"/>
    <lineage>
        <taxon>Eukaryota</taxon>
        <taxon>Metazoa</taxon>
        <taxon>Echinodermata</taxon>
        <taxon>Eleutherozoa</taxon>
        <taxon>Asterozoa</taxon>
        <taxon>Asteroidea</taxon>
        <taxon>Valvatacea</taxon>
        <taxon>Valvatida</taxon>
        <taxon>Asterinidae</taxon>
        <taxon>Patiria</taxon>
    </lineage>
</organism>